<organism evidence="2 3">
    <name type="scientific">Ambispora leptoticha</name>
    <dbReference type="NCBI Taxonomy" id="144679"/>
    <lineage>
        <taxon>Eukaryota</taxon>
        <taxon>Fungi</taxon>
        <taxon>Fungi incertae sedis</taxon>
        <taxon>Mucoromycota</taxon>
        <taxon>Glomeromycotina</taxon>
        <taxon>Glomeromycetes</taxon>
        <taxon>Archaeosporales</taxon>
        <taxon>Ambisporaceae</taxon>
        <taxon>Ambispora</taxon>
    </lineage>
</organism>
<name>A0A9N9C6W2_9GLOM</name>
<dbReference type="PANTHER" id="PTHR11102">
    <property type="entry name" value="SEL-1-LIKE PROTEIN"/>
    <property type="match status" value="1"/>
</dbReference>
<dbReference type="SUPFAM" id="SSF81901">
    <property type="entry name" value="HCP-like"/>
    <property type="match status" value="1"/>
</dbReference>
<dbReference type="Proteomes" id="UP000789508">
    <property type="component" value="Unassembled WGS sequence"/>
</dbReference>
<dbReference type="InterPro" id="IPR006597">
    <property type="entry name" value="Sel1-like"/>
</dbReference>
<comment type="caution">
    <text evidence="2">The sequence shown here is derived from an EMBL/GenBank/DDBJ whole genome shotgun (WGS) entry which is preliminary data.</text>
</comment>
<dbReference type="EMBL" id="CAJVPS010003486">
    <property type="protein sequence ID" value="CAG8589775.1"/>
    <property type="molecule type" value="Genomic_DNA"/>
</dbReference>
<dbReference type="OrthoDB" id="2384430at2759"/>
<reference evidence="2" key="1">
    <citation type="submission" date="2021-06" db="EMBL/GenBank/DDBJ databases">
        <authorList>
            <person name="Kallberg Y."/>
            <person name="Tangrot J."/>
            <person name="Rosling A."/>
        </authorList>
    </citation>
    <scope>NUCLEOTIDE SEQUENCE</scope>
    <source>
        <strain evidence="2">FL130A</strain>
    </source>
</reference>
<dbReference type="Gene3D" id="1.25.40.10">
    <property type="entry name" value="Tetratricopeptide repeat domain"/>
    <property type="match status" value="1"/>
</dbReference>
<keyword evidence="3" id="KW-1185">Reference proteome</keyword>
<protein>
    <submittedName>
        <fullName evidence="2">6495_t:CDS:1</fullName>
    </submittedName>
</protein>
<sequence>MEENMPIEPVEYLETDNEEEVWILDKVREIFIEGNNRWEYDDYIELQISNWLSDKNITPQIIFSLAEKRQDQSKYWTLLAFFNVCGFGTRHNNAKAFEWYKKAAEIGDTLGQQEVGIFYQQGIGTDQNLDEAIKWFSKAADAGMAIAAYHLARKYLRGEGVEMDVGRAVYFNKKSAEAGFGEAYAAIGWMHFFGDGVPQNQRTALTWFQMLEETGSISGTTTVAIFHYSGFGTNSDKHEAIKVYLRLMRSGSFNYSELRHKLEEIFDKNQTFRF</sequence>
<evidence type="ECO:0000313" key="3">
    <source>
        <dbReference type="Proteomes" id="UP000789508"/>
    </source>
</evidence>
<dbReference type="Pfam" id="PF08238">
    <property type="entry name" value="Sel1"/>
    <property type="match status" value="4"/>
</dbReference>
<comment type="similarity">
    <text evidence="1">Belongs to the sel-1 family.</text>
</comment>
<evidence type="ECO:0000313" key="2">
    <source>
        <dbReference type="EMBL" id="CAG8589775.1"/>
    </source>
</evidence>
<dbReference type="PANTHER" id="PTHR11102:SF160">
    <property type="entry name" value="ERAD-ASSOCIATED E3 UBIQUITIN-PROTEIN LIGASE COMPONENT HRD3"/>
    <property type="match status" value="1"/>
</dbReference>
<dbReference type="InterPro" id="IPR011990">
    <property type="entry name" value="TPR-like_helical_dom_sf"/>
</dbReference>
<accession>A0A9N9C6W2</accession>
<gene>
    <name evidence="2" type="ORF">ALEPTO_LOCUS7646</name>
</gene>
<dbReference type="SMART" id="SM00671">
    <property type="entry name" value="SEL1"/>
    <property type="match status" value="5"/>
</dbReference>
<evidence type="ECO:0000256" key="1">
    <source>
        <dbReference type="ARBA" id="ARBA00038101"/>
    </source>
</evidence>
<dbReference type="InterPro" id="IPR050767">
    <property type="entry name" value="Sel1_AlgK"/>
</dbReference>
<proteinExistence type="inferred from homology"/>
<dbReference type="AlphaFoldDB" id="A0A9N9C6W2"/>